<dbReference type="SUPFAM" id="SSF51905">
    <property type="entry name" value="FAD/NAD(P)-binding domain"/>
    <property type="match status" value="1"/>
</dbReference>
<feature type="domain" description="FAD dependent oxidoreductase" evidence="2">
    <location>
        <begin position="6"/>
        <end position="367"/>
    </location>
</feature>
<evidence type="ECO:0000259" key="3">
    <source>
        <dbReference type="Pfam" id="PF01571"/>
    </source>
</evidence>
<proteinExistence type="inferred from homology"/>
<dbReference type="Proteomes" id="UP000009235">
    <property type="component" value="Chromosome"/>
</dbReference>
<feature type="domain" description="Aminomethyltransferase C-terminal" evidence="4">
    <location>
        <begin position="725"/>
        <end position="804"/>
    </location>
</feature>
<dbReference type="Gene3D" id="3.30.70.1400">
    <property type="entry name" value="Aminomethyltransferase beta-barrel domains"/>
    <property type="match status" value="1"/>
</dbReference>
<reference evidence="6 7" key="1">
    <citation type="journal article" date="2011" name="J. Bacteriol.">
        <title>Complete genome sequence of Amycolicicoccus subflavus DQS3-9A1T, an actinomycete isolated from crude oil-polluted soil.</title>
        <authorList>
            <person name="Cai M."/>
            <person name="Chen W.M."/>
            <person name="Nie Y."/>
            <person name="Chi C.Q."/>
            <person name="Wang Y.N."/>
            <person name="Tang Y.Q."/>
            <person name="Li G.Y."/>
            <person name="Wu X.L."/>
        </authorList>
    </citation>
    <scope>NUCLEOTIDE SEQUENCE [LARGE SCALE GENOMIC DNA]</scope>
    <source>
        <strain evidence="7">DSM 45089 / DQS3-9A1</strain>
    </source>
</reference>
<protein>
    <submittedName>
        <fullName evidence="6">Putative dehydrogenase</fullName>
    </submittedName>
</protein>
<dbReference type="Gene3D" id="3.30.1360.120">
    <property type="entry name" value="Probable tRNA modification gtpase trme, domain 1"/>
    <property type="match status" value="1"/>
</dbReference>
<name>F6EPI7_HOYSD</name>
<evidence type="ECO:0000313" key="6">
    <source>
        <dbReference type="EMBL" id="AEF39420.1"/>
    </source>
</evidence>
<dbReference type="STRING" id="443218.AS9A_0968"/>
<dbReference type="SUPFAM" id="SSF54373">
    <property type="entry name" value="FAD-linked reductases, C-terminal domain"/>
    <property type="match status" value="1"/>
</dbReference>
<dbReference type="AlphaFoldDB" id="F6EPI7"/>
<dbReference type="OrthoDB" id="2055370at2"/>
<feature type="domain" description="FAD dependent oxidoreductase central" evidence="5">
    <location>
        <begin position="374"/>
        <end position="426"/>
    </location>
</feature>
<dbReference type="InterPro" id="IPR036188">
    <property type="entry name" value="FAD/NAD-bd_sf"/>
</dbReference>
<dbReference type="Pfam" id="PF08669">
    <property type="entry name" value="GCV_T_C"/>
    <property type="match status" value="1"/>
</dbReference>
<dbReference type="eggNOG" id="COG0665">
    <property type="taxonomic scope" value="Bacteria"/>
</dbReference>
<evidence type="ECO:0000259" key="2">
    <source>
        <dbReference type="Pfam" id="PF01266"/>
    </source>
</evidence>
<dbReference type="InterPro" id="IPR032503">
    <property type="entry name" value="FAO_M"/>
</dbReference>
<dbReference type="Gene3D" id="3.50.50.60">
    <property type="entry name" value="FAD/NAD(P)-binding domain"/>
    <property type="match status" value="1"/>
</dbReference>
<dbReference type="InterPro" id="IPR006076">
    <property type="entry name" value="FAD-dep_OxRdtase"/>
</dbReference>
<dbReference type="SUPFAM" id="SSF103025">
    <property type="entry name" value="Folate-binding domain"/>
    <property type="match status" value="1"/>
</dbReference>
<dbReference type="Gene3D" id="3.30.9.10">
    <property type="entry name" value="D-Amino Acid Oxidase, subunit A, domain 2"/>
    <property type="match status" value="1"/>
</dbReference>
<dbReference type="InterPro" id="IPR013977">
    <property type="entry name" value="GcvT_C"/>
</dbReference>
<dbReference type="Gene3D" id="2.40.30.110">
    <property type="entry name" value="Aminomethyltransferase beta-barrel domains"/>
    <property type="match status" value="1"/>
</dbReference>
<evidence type="ECO:0000256" key="1">
    <source>
        <dbReference type="ARBA" id="ARBA00008609"/>
    </source>
</evidence>
<gene>
    <name evidence="6" type="ordered locus">AS9A_0968</name>
</gene>
<dbReference type="InterPro" id="IPR027266">
    <property type="entry name" value="TrmE/GcvT-like"/>
</dbReference>
<accession>F6EPI7</accession>
<organism evidence="6 7">
    <name type="scientific">Hoyosella subflava (strain DSM 45089 / JCM 17490 / NBRC 109087 / DQS3-9A1)</name>
    <name type="common">Amycolicicoccus subflavus</name>
    <dbReference type="NCBI Taxonomy" id="443218"/>
    <lineage>
        <taxon>Bacteria</taxon>
        <taxon>Bacillati</taxon>
        <taxon>Actinomycetota</taxon>
        <taxon>Actinomycetes</taxon>
        <taxon>Mycobacteriales</taxon>
        <taxon>Hoyosellaceae</taxon>
        <taxon>Hoyosella</taxon>
    </lineage>
</organism>
<dbReference type="HOGENOM" id="CLU_007884_11_2_11"/>
<evidence type="ECO:0000259" key="4">
    <source>
        <dbReference type="Pfam" id="PF08669"/>
    </source>
</evidence>
<dbReference type="Pfam" id="PF01266">
    <property type="entry name" value="DAO"/>
    <property type="match status" value="1"/>
</dbReference>
<dbReference type="EMBL" id="CP002786">
    <property type="protein sequence ID" value="AEF39420.1"/>
    <property type="molecule type" value="Genomic_DNA"/>
</dbReference>
<feature type="domain" description="GCVT N-terminal" evidence="3">
    <location>
        <begin position="428"/>
        <end position="707"/>
    </location>
</feature>
<evidence type="ECO:0000313" key="7">
    <source>
        <dbReference type="Proteomes" id="UP000009235"/>
    </source>
</evidence>
<comment type="similarity">
    <text evidence="1">Belongs to the GcvT family.</text>
</comment>
<dbReference type="Pfam" id="PF16350">
    <property type="entry name" value="FAO_M"/>
    <property type="match status" value="1"/>
</dbReference>
<dbReference type="SUPFAM" id="SSF101790">
    <property type="entry name" value="Aminomethyltransferase beta-barrel domain"/>
    <property type="match status" value="1"/>
</dbReference>
<keyword evidence="7" id="KW-1185">Reference proteome</keyword>
<dbReference type="KEGG" id="asd:AS9A_0968"/>
<dbReference type="eggNOG" id="COG0404">
    <property type="taxonomic scope" value="Bacteria"/>
</dbReference>
<dbReference type="InterPro" id="IPR029043">
    <property type="entry name" value="GcvT/YgfZ_C"/>
</dbReference>
<dbReference type="Pfam" id="PF01571">
    <property type="entry name" value="GCV_T"/>
    <property type="match status" value="1"/>
</dbReference>
<sequence length="812" mass="88848">MSGRRTVIIGAGVVGAAIADELSALGWTDIVVVDQGDFPATGGSTSHAPGVVFQANGSKAMTDLARYTVEKFVALEHQGESCFLQVGGLEVATTPERMAEIHRRHGWLTSWGVEAEVVDADRCVELHPLLDGTRVLGGLHCPTDGLAKALWAVEAQIERAMSRGVRMLPRHEVLDITVENGKVVGVVTNHGEIPADVVVCCAGIWGPKVAALVGMNLPLTPLAHQLAWTGSIPALAGQTDEAVRPALRHQDADLYFRDRYDQLAIGYYGHRPMPIDANGLLSVDDAAVMPSVLEFTPSDFGPAWEETQALLPSTTEAKIEEGINGVFSFTPDGMPLLGESQDVSGFWVAEAVWVTHSAGVGRAMAEWLANGYSSSFDLHECELNRFEDFQLLPEFVLERDCQNFVEVYDILHPLQPMDSPRGIRTSPFYPRQQELDAFFLPATGWERPHWYNSNKDLLDRFQVPQPNDWAARYWSPIVGAEAQATRDSVAMYDMTALKRLTVTGSGATAFLQRLTTGTIDKSIGSVTYTLLLDHDGGIRSDVTIARLGEHHYQVGANGALDTNWFHRFLPQDGSVTVTDITPGTCCIGLWGPKAREVLSQLTDADLTNTGLKFFRAAQINIGNVPVTAMRLSYVGELGWELYTTADLGLRLWDTLWEAGQNHGIIAAGRGAFNSLRLEKGYRSFGTDMTFEHDPYEAGVGFAVKLDKGDFIGRDALLRRKENQTRTLACLTIDNHVDVVAGKEPVFLNDRPVGYVTSAAYGYTINKGIAYAWLPTEAATPGTEVEIGYFGRRIRAVVTAEPLFDPKMTRLRG</sequence>
<dbReference type="PANTHER" id="PTHR43757:SF2">
    <property type="entry name" value="AMINOMETHYLTRANSFERASE, MITOCHONDRIAL"/>
    <property type="match status" value="1"/>
</dbReference>
<dbReference type="PANTHER" id="PTHR43757">
    <property type="entry name" value="AMINOMETHYLTRANSFERASE"/>
    <property type="match status" value="1"/>
</dbReference>
<dbReference type="RefSeq" id="WP_013805769.1">
    <property type="nucleotide sequence ID" value="NC_015564.1"/>
</dbReference>
<dbReference type="InterPro" id="IPR028896">
    <property type="entry name" value="GcvT/YgfZ/DmdA"/>
</dbReference>
<evidence type="ECO:0000259" key="5">
    <source>
        <dbReference type="Pfam" id="PF16350"/>
    </source>
</evidence>
<dbReference type="InterPro" id="IPR006222">
    <property type="entry name" value="GCVT_N"/>
</dbReference>